<dbReference type="Pfam" id="PF00171">
    <property type="entry name" value="Aldedh"/>
    <property type="match status" value="1"/>
</dbReference>
<evidence type="ECO:0000256" key="2">
    <source>
        <dbReference type="ARBA" id="ARBA00012884"/>
    </source>
</evidence>
<dbReference type="InterPro" id="IPR025703">
    <property type="entry name" value="Bifunct_PutA"/>
</dbReference>
<dbReference type="Pfam" id="PF01619">
    <property type="entry name" value="Pro_dh"/>
    <property type="match status" value="1"/>
</dbReference>
<evidence type="ECO:0000256" key="7">
    <source>
        <dbReference type="PROSITE-ProRule" id="PRU10007"/>
    </source>
</evidence>
<dbReference type="InterPro" id="IPR016160">
    <property type="entry name" value="Ald_DH_CS_CYS"/>
</dbReference>
<dbReference type="PROSITE" id="PS00687">
    <property type="entry name" value="ALDEHYDE_DEHYDR_GLU"/>
    <property type="match status" value="1"/>
</dbReference>
<evidence type="ECO:0000256" key="8">
    <source>
        <dbReference type="RuleBase" id="RU003345"/>
    </source>
</evidence>
<dbReference type="GO" id="GO:0009898">
    <property type="term" value="C:cytoplasmic side of plasma membrane"/>
    <property type="evidence" value="ECO:0007669"/>
    <property type="project" value="TreeGrafter"/>
</dbReference>
<dbReference type="Gene3D" id="3.40.605.10">
    <property type="entry name" value="Aldehyde Dehydrogenase, Chain A, domain 1"/>
    <property type="match status" value="1"/>
</dbReference>
<evidence type="ECO:0000256" key="6">
    <source>
        <dbReference type="PIRSR" id="PIRSR000197-1"/>
    </source>
</evidence>
<dbReference type="STRING" id="1921764.BSR28_01230"/>
<proteinExistence type="inferred from homology"/>
<comment type="similarity">
    <text evidence="8">Belongs to the aldehyde dehydrogenase family.</text>
</comment>
<comment type="pathway">
    <text evidence="1">Amino-acid degradation; L-proline degradation into L-glutamate; L-glutamate from L-proline: step 2/2.</text>
</comment>
<evidence type="ECO:0000256" key="5">
    <source>
        <dbReference type="ARBA" id="ARBA00048142"/>
    </source>
</evidence>
<dbReference type="InterPro" id="IPR016163">
    <property type="entry name" value="Ald_DH_C"/>
</dbReference>
<evidence type="ECO:0000259" key="9">
    <source>
        <dbReference type="Pfam" id="PF00171"/>
    </source>
</evidence>
<dbReference type="InterPro" id="IPR002872">
    <property type="entry name" value="Proline_DH_dom"/>
</dbReference>
<dbReference type="PIRSF" id="PIRSF000197">
    <property type="entry name" value="Bifunct_PutA"/>
    <property type="match status" value="1"/>
</dbReference>
<organism evidence="11 12">
    <name type="scientific">Boudabousia liubingyangii</name>
    <dbReference type="NCBI Taxonomy" id="1921764"/>
    <lineage>
        <taxon>Bacteria</taxon>
        <taxon>Bacillati</taxon>
        <taxon>Actinomycetota</taxon>
        <taxon>Actinomycetes</taxon>
        <taxon>Actinomycetales</taxon>
        <taxon>Actinomycetaceae</taxon>
        <taxon>Boudabousia</taxon>
    </lineage>
</organism>
<protein>
    <recommendedName>
        <fullName evidence="2">L-glutamate gamma-semialdehyde dehydrogenase</fullName>
        <ecNumber evidence="2">1.2.1.88</ecNumber>
    </recommendedName>
</protein>
<comment type="caution">
    <text evidence="11">The sequence shown here is derived from an EMBL/GenBank/DDBJ whole genome shotgun (WGS) entry which is preliminary data.</text>
</comment>
<dbReference type="PANTHER" id="PTHR42862:SF1">
    <property type="entry name" value="DELTA-1-PYRROLINE-5-CARBOXYLATE DEHYDROGENASE 2, ISOFORM A-RELATED"/>
    <property type="match status" value="1"/>
</dbReference>
<accession>A0A1Q5PPY5</accession>
<dbReference type="InterPro" id="IPR015590">
    <property type="entry name" value="Aldehyde_DH_dom"/>
</dbReference>
<evidence type="ECO:0000313" key="12">
    <source>
        <dbReference type="Proteomes" id="UP000186785"/>
    </source>
</evidence>
<dbReference type="PANTHER" id="PTHR42862">
    <property type="entry name" value="DELTA-1-PYRROLINE-5-CARBOXYLATE DEHYDROGENASE 1, ISOFORM A-RELATED"/>
    <property type="match status" value="1"/>
</dbReference>
<dbReference type="AlphaFoldDB" id="A0A1Q5PPY5"/>
<dbReference type="InterPro" id="IPR050485">
    <property type="entry name" value="Proline_metab_enzyme"/>
</dbReference>
<feature type="domain" description="Proline dehydrogenase" evidence="10">
    <location>
        <begin position="144"/>
        <end position="433"/>
    </location>
</feature>
<evidence type="ECO:0000256" key="1">
    <source>
        <dbReference type="ARBA" id="ARBA00004786"/>
    </source>
</evidence>
<evidence type="ECO:0000256" key="3">
    <source>
        <dbReference type="ARBA" id="ARBA00023002"/>
    </source>
</evidence>
<dbReference type="RefSeq" id="WP_073708505.1">
    <property type="nucleotide sequence ID" value="NZ_MQSV01000001.1"/>
</dbReference>
<dbReference type="Gene3D" id="3.40.309.10">
    <property type="entry name" value="Aldehyde Dehydrogenase, Chain A, domain 2"/>
    <property type="match status" value="1"/>
</dbReference>
<keyword evidence="3 8" id="KW-0560">Oxidoreductase</keyword>
<sequence>MKSEPNVPPHPQDLPDRQELAEVGELAVATAARWAKAAQAYPIEASAKLLAKALADPSGLEYTVAFVDNVIRPEDEHIAARNLAKLGKQKPGFLPWFLRLPAAWGGALAPLAPQLALPVARRVFSELVGDLVLDVREDKLGPALARLRKGGARLNVNLLGEAVLGDGEADRRLAQTKKLLERPDIDYVSLKVSAVTGPHNPWAFDQTVDRAVEKLLPLYQVAAQASTPKFINLDMEEYRDLALTIAVFKKILDRPDMLHLEAGIVLQGYLPDSLPAMKDLQEWSAARRARGGAGIKVRVVKGANLAMERVEAEIHDWPLTVCPSKADTDANYLRVLDWAMAPERMQNVRLGVAGHNLFTIAYAWELAGRRGVRDRVEIEMLSGMATNQARAVRDEVGQLLLYVPVVHPDEYDVAISYLVRRLEENAAPENYMSNVFHVGTDPQAFNTEKARFEHALELLEGPALEPRRSQDRRTEKAADLAETQAFGFANTPDSDPALPGNLEWAAQIIERVPNSELGAAEVSAAAVESEDQLSLIMDQAIEAQGKWAARPAAERAEILRAAAVELGLARAELIEVAASECGKTIDQADVEVSEAIDFANYYAQLALEVEEQPGTQWVPAKLIAVTPPWNFPLAIPAGGVLAALAAGSGVLFKPAGLAVRCGALVASALWRAGVPRELLQFVVLSERQLGKQMITDPRVERVILTGGSSTAELFRSWRPDLQLLAETSGKNAIIVTPSADLDLAVKDVVNSAFGHAGQKCSASSLVILVGSVAKSKRFARQLVDAVKSLHVAHPTDPEAQMGPICGQPGDKLRTGLTKLEDGQRWILEPKQLDDSGRLWSPGVRVGVKPGSDYHLTEYFGPILGIMQADTLEQAVQIQNATAYGLTAGIHSLDSSEVNYWLQNVEAGNLYVNRGITGAIVRRQPFGGWKRSAVGNGTKAGGPNYLFALGRFESKMLTEEEVQDLPEVRDPLVESILQVGSEVLSEEAAAFLRVAARSDELAKLSEFAAAHDPSDLACELNVFRYLPVPVTVRTSIPESVGHALGGPAGAAPVEGQEVGGPAGANLGVTELPEQLLVDSVRVCLAGVSVGAPVTWSVPVPVDPKLVKALGDANVRVQVVPEAQWLEQAAKTDWGLDGRVRLVGADRTALSEAVGGNIDVACWDGPVTVSGRIEALPFVHEQAVSITNHRFGNPTPLSEEWIV</sequence>
<dbReference type="Proteomes" id="UP000186785">
    <property type="component" value="Unassembled WGS sequence"/>
</dbReference>
<dbReference type="InterPro" id="IPR016162">
    <property type="entry name" value="Ald_DH_N"/>
</dbReference>
<feature type="active site" evidence="6">
    <location>
        <position position="760"/>
    </location>
</feature>
<keyword evidence="12" id="KW-1185">Reference proteome</keyword>
<dbReference type="SUPFAM" id="SSF53720">
    <property type="entry name" value="ALDH-like"/>
    <property type="match status" value="1"/>
</dbReference>
<dbReference type="GO" id="GO:0003842">
    <property type="term" value="F:L-glutamate gamma-semialdehyde dehydrogenase activity"/>
    <property type="evidence" value="ECO:0007669"/>
    <property type="project" value="UniProtKB-EC"/>
</dbReference>
<dbReference type="GO" id="GO:0004657">
    <property type="term" value="F:proline dehydrogenase activity"/>
    <property type="evidence" value="ECO:0007669"/>
    <property type="project" value="InterPro"/>
</dbReference>
<name>A0A1Q5PPY5_9ACTO</name>
<comment type="catalytic activity">
    <reaction evidence="5">
        <text>L-glutamate 5-semialdehyde + NAD(+) + H2O = L-glutamate + NADH + 2 H(+)</text>
        <dbReference type="Rhea" id="RHEA:30235"/>
        <dbReference type="ChEBI" id="CHEBI:15377"/>
        <dbReference type="ChEBI" id="CHEBI:15378"/>
        <dbReference type="ChEBI" id="CHEBI:29985"/>
        <dbReference type="ChEBI" id="CHEBI:57540"/>
        <dbReference type="ChEBI" id="CHEBI:57945"/>
        <dbReference type="ChEBI" id="CHEBI:58066"/>
        <dbReference type="EC" id="1.2.1.88"/>
    </reaction>
</comment>
<dbReference type="GO" id="GO:0003700">
    <property type="term" value="F:DNA-binding transcription factor activity"/>
    <property type="evidence" value="ECO:0007669"/>
    <property type="project" value="InterPro"/>
</dbReference>
<evidence type="ECO:0000256" key="4">
    <source>
        <dbReference type="ARBA" id="ARBA00023027"/>
    </source>
</evidence>
<evidence type="ECO:0000313" key="11">
    <source>
        <dbReference type="EMBL" id="OKL49614.1"/>
    </source>
</evidence>
<dbReference type="SUPFAM" id="SSF51730">
    <property type="entry name" value="FAD-linked oxidoreductase"/>
    <property type="match status" value="1"/>
</dbReference>
<evidence type="ECO:0000259" key="10">
    <source>
        <dbReference type="Pfam" id="PF01619"/>
    </source>
</evidence>
<keyword evidence="4" id="KW-0520">NAD</keyword>
<feature type="active site" evidence="6 7">
    <location>
        <position position="726"/>
    </location>
</feature>
<reference evidence="11 12" key="1">
    <citation type="submission" date="2016-11" db="EMBL/GenBank/DDBJ databases">
        <title>Actinomyces gypaetusis sp. nov. isolated from the vulture Gypaetus barbatus in Qinghai Tibet Plateau China.</title>
        <authorList>
            <person name="Meng X."/>
        </authorList>
    </citation>
    <scope>NUCLEOTIDE SEQUENCE [LARGE SCALE GENOMIC DNA]</scope>
    <source>
        <strain evidence="11 12">VUL4_2</strain>
    </source>
</reference>
<dbReference type="PROSITE" id="PS00070">
    <property type="entry name" value="ALDEHYDE_DEHYDR_CYS"/>
    <property type="match status" value="1"/>
</dbReference>
<dbReference type="Gene3D" id="3.20.20.220">
    <property type="match status" value="1"/>
</dbReference>
<dbReference type="EC" id="1.2.1.88" evidence="2"/>
<dbReference type="OrthoDB" id="9812625at2"/>
<dbReference type="InterPro" id="IPR029041">
    <property type="entry name" value="FAD-linked_oxidoreductase-like"/>
</dbReference>
<dbReference type="EMBL" id="MQSV01000001">
    <property type="protein sequence ID" value="OKL49614.1"/>
    <property type="molecule type" value="Genomic_DNA"/>
</dbReference>
<dbReference type="GO" id="GO:0010133">
    <property type="term" value="P:L-proline catabolic process to L-glutamate"/>
    <property type="evidence" value="ECO:0007669"/>
    <property type="project" value="InterPro"/>
</dbReference>
<feature type="domain" description="Aldehyde dehydrogenase" evidence="9">
    <location>
        <begin position="525"/>
        <end position="939"/>
    </location>
</feature>
<dbReference type="InterPro" id="IPR016161">
    <property type="entry name" value="Ald_DH/histidinol_DH"/>
</dbReference>
<gene>
    <name evidence="11" type="ORF">BSR29_01250</name>
</gene>
<dbReference type="InterPro" id="IPR029510">
    <property type="entry name" value="Ald_DH_CS_GLU"/>
</dbReference>